<comment type="caution">
    <text evidence="2">The sequence shown here is derived from an EMBL/GenBank/DDBJ whole genome shotgun (WGS) entry which is preliminary data.</text>
</comment>
<dbReference type="EMBL" id="LDQC01000204">
    <property type="protein sequence ID" value="KTQ99571.1"/>
    <property type="molecule type" value="Genomic_DNA"/>
</dbReference>
<accession>A0A175RGU2</accession>
<dbReference type="Proteomes" id="UP000078252">
    <property type="component" value="Unassembled WGS sequence"/>
</dbReference>
<dbReference type="STRING" id="33881.NS184_17265"/>
<name>A0A175RGU2_9MICO</name>
<dbReference type="AlphaFoldDB" id="A0A175RGU2"/>
<feature type="domain" description="Spore protein YkvP/CgeB glycosyl transferase-like" evidence="1">
    <location>
        <begin position="9"/>
        <end position="114"/>
    </location>
</feature>
<evidence type="ECO:0000313" key="2">
    <source>
        <dbReference type="EMBL" id="KTQ99571.1"/>
    </source>
</evidence>
<gene>
    <name evidence="2" type="ORF">NS184_17265</name>
</gene>
<evidence type="ECO:0000313" key="3">
    <source>
        <dbReference type="Proteomes" id="UP000078252"/>
    </source>
</evidence>
<organism evidence="2 3">
    <name type="scientific">Curtobacterium luteum</name>
    <dbReference type="NCBI Taxonomy" id="33881"/>
    <lineage>
        <taxon>Bacteria</taxon>
        <taxon>Bacillati</taxon>
        <taxon>Actinomycetota</taxon>
        <taxon>Actinomycetes</taxon>
        <taxon>Micrococcales</taxon>
        <taxon>Microbacteriaceae</taxon>
        <taxon>Curtobacterium</taxon>
    </lineage>
</organism>
<sequence>MRGRVSMTRGEVAAAYASARVVLNDHWPDMAAGGFVSNRVFDVLASGGVVVTDPVTGLADVLDVPTLAVARSRSELAALLDPAHPWPGAERRAEVAAEVAAEHSFDARARVLLAAARSERARQAGA</sequence>
<protein>
    <recommendedName>
        <fullName evidence="1">Spore protein YkvP/CgeB glycosyl transferase-like domain-containing protein</fullName>
    </recommendedName>
</protein>
<dbReference type="Pfam" id="PF13524">
    <property type="entry name" value="Glyco_trans_1_2"/>
    <property type="match status" value="1"/>
</dbReference>
<reference evidence="2 3" key="1">
    <citation type="journal article" date="2016" name="Front. Microbiol.">
        <title>Genomic Resource of Rice Seed Associated Bacteria.</title>
        <authorList>
            <person name="Midha S."/>
            <person name="Bansal K."/>
            <person name="Sharma S."/>
            <person name="Kumar N."/>
            <person name="Patil P.P."/>
            <person name="Chaudhry V."/>
            <person name="Patil P.B."/>
        </authorList>
    </citation>
    <scope>NUCLEOTIDE SEQUENCE [LARGE SCALE GENOMIC DNA]</scope>
    <source>
        <strain evidence="2 3">NS184</strain>
    </source>
</reference>
<evidence type="ECO:0000259" key="1">
    <source>
        <dbReference type="Pfam" id="PF13524"/>
    </source>
</evidence>
<dbReference type="PATRIC" id="fig|33881.3.peg.906"/>
<dbReference type="InterPro" id="IPR055259">
    <property type="entry name" value="YkvP/CgeB_Glyco_trans-like"/>
</dbReference>
<proteinExistence type="predicted"/>